<accession>A0A8H9G1J3</accession>
<organism evidence="1 2">
    <name type="scientific">Sphingobacterium cellulitidis</name>
    <dbReference type="NCBI Taxonomy" id="1768011"/>
    <lineage>
        <taxon>Bacteria</taxon>
        <taxon>Pseudomonadati</taxon>
        <taxon>Bacteroidota</taxon>
        <taxon>Sphingobacteriia</taxon>
        <taxon>Sphingobacteriales</taxon>
        <taxon>Sphingobacteriaceae</taxon>
        <taxon>Sphingobacterium</taxon>
    </lineage>
</organism>
<keyword evidence="2" id="KW-1185">Reference proteome</keyword>
<gene>
    <name evidence="1" type="ORF">GCM10011516_28210</name>
</gene>
<dbReference type="Proteomes" id="UP000614460">
    <property type="component" value="Unassembled WGS sequence"/>
</dbReference>
<protein>
    <submittedName>
        <fullName evidence="1">Uncharacterized protein</fullName>
    </submittedName>
</protein>
<name>A0A8H9G1J3_9SPHI</name>
<dbReference type="AlphaFoldDB" id="A0A8H9G1J3"/>
<dbReference type="EMBL" id="BMKM01000008">
    <property type="protein sequence ID" value="GGE28845.1"/>
    <property type="molecule type" value="Genomic_DNA"/>
</dbReference>
<comment type="caution">
    <text evidence="1">The sequence shown here is derived from an EMBL/GenBank/DDBJ whole genome shotgun (WGS) entry which is preliminary data.</text>
</comment>
<evidence type="ECO:0000313" key="2">
    <source>
        <dbReference type="Proteomes" id="UP000614460"/>
    </source>
</evidence>
<reference evidence="1" key="1">
    <citation type="journal article" date="2014" name="Int. J. Syst. Evol. Microbiol.">
        <title>Complete genome sequence of Corynebacterium casei LMG S-19264T (=DSM 44701T), isolated from a smear-ripened cheese.</title>
        <authorList>
            <consortium name="US DOE Joint Genome Institute (JGI-PGF)"/>
            <person name="Walter F."/>
            <person name="Albersmeier A."/>
            <person name="Kalinowski J."/>
            <person name="Ruckert C."/>
        </authorList>
    </citation>
    <scope>NUCLEOTIDE SEQUENCE</scope>
    <source>
        <strain evidence="1">CGMCC 1.15966</strain>
    </source>
</reference>
<reference evidence="1" key="2">
    <citation type="submission" date="2020-09" db="EMBL/GenBank/DDBJ databases">
        <authorList>
            <person name="Sun Q."/>
            <person name="Zhou Y."/>
        </authorList>
    </citation>
    <scope>NUCLEOTIDE SEQUENCE</scope>
    <source>
        <strain evidence="1">CGMCC 1.15966</strain>
    </source>
</reference>
<proteinExistence type="predicted"/>
<sequence length="47" mass="5300">MPAANTFSVESEEFEEFGDPTIELQEYTEISVEIEAIPTTIVFFNIA</sequence>
<evidence type="ECO:0000313" key="1">
    <source>
        <dbReference type="EMBL" id="GGE28845.1"/>
    </source>
</evidence>